<dbReference type="PANTHER" id="PTHR34501:SF9">
    <property type="entry name" value="MAJOR OUTER MEMBRANE PROTEIN P.IA"/>
    <property type="match status" value="1"/>
</dbReference>
<evidence type="ECO:0000256" key="4">
    <source>
        <dbReference type="ARBA" id="ARBA00022452"/>
    </source>
</evidence>
<gene>
    <name evidence="13" type="ORF">FOZ76_01790</name>
</gene>
<protein>
    <submittedName>
        <fullName evidence="13">Porin</fullName>
    </submittedName>
</protein>
<keyword evidence="5" id="KW-0812">Transmembrane</keyword>
<keyword evidence="14" id="KW-1185">Reference proteome</keyword>
<dbReference type="GO" id="GO:0006811">
    <property type="term" value="P:monoatomic ion transport"/>
    <property type="evidence" value="ECO:0007669"/>
    <property type="project" value="UniProtKB-KW"/>
</dbReference>
<organism evidence="13 14">
    <name type="scientific">Verticiella sediminum</name>
    <dbReference type="NCBI Taxonomy" id="1247510"/>
    <lineage>
        <taxon>Bacteria</taxon>
        <taxon>Pseudomonadati</taxon>
        <taxon>Pseudomonadota</taxon>
        <taxon>Betaproteobacteria</taxon>
        <taxon>Burkholderiales</taxon>
        <taxon>Alcaligenaceae</taxon>
        <taxon>Verticiella</taxon>
    </lineage>
</organism>
<dbReference type="GO" id="GO:0009279">
    <property type="term" value="C:cell outer membrane"/>
    <property type="evidence" value="ECO:0007669"/>
    <property type="project" value="UniProtKB-SubCell"/>
</dbReference>
<dbReference type="InterPro" id="IPR050298">
    <property type="entry name" value="Gram-neg_bact_OMP"/>
</dbReference>
<evidence type="ECO:0000256" key="1">
    <source>
        <dbReference type="ARBA" id="ARBA00004571"/>
    </source>
</evidence>
<dbReference type="CDD" id="cd00342">
    <property type="entry name" value="gram_neg_porins"/>
    <property type="match status" value="1"/>
</dbReference>
<dbReference type="OrthoDB" id="8520696at2"/>
<dbReference type="GO" id="GO:0046930">
    <property type="term" value="C:pore complex"/>
    <property type="evidence" value="ECO:0007669"/>
    <property type="project" value="UniProtKB-KW"/>
</dbReference>
<dbReference type="PRINTS" id="PR00184">
    <property type="entry name" value="NEISSPPORIN"/>
</dbReference>
<feature type="chain" id="PRO_5021797108" evidence="11">
    <location>
        <begin position="26"/>
        <end position="364"/>
    </location>
</feature>
<evidence type="ECO:0000256" key="2">
    <source>
        <dbReference type="ARBA" id="ARBA00011233"/>
    </source>
</evidence>
<dbReference type="GO" id="GO:0015288">
    <property type="term" value="F:porin activity"/>
    <property type="evidence" value="ECO:0007669"/>
    <property type="project" value="UniProtKB-KW"/>
</dbReference>
<feature type="domain" description="Porin" evidence="12">
    <location>
        <begin position="14"/>
        <end position="329"/>
    </location>
</feature>
<evidence type="ECO:0000256" key="8">
    <source>
        <dbReference type="ARBA" id="ARBA00023114"/>
    </source>
</evidence>
<dbReference type="Pfam" id="PF13609">
    <property type="entry name" value="Porin_4"/>
    <property type="match status" value="1"/>
</dbReference>
<sequence length="364" mass="38898">MKFKTACLAASMAAAGMVTFGAAHAQSSVTLYGIVDVSLEAYNNAPDGAGGSKTTTGMRSGGLSGSRWGLRGSEDLGNGMKAIFQLESGFNLGTGNGDGRMFQRTAMAGIQAPWGKLTFGRQYTPSFTMYGRYVPGAYGAQYEPVPRIMPVRTDNAVLYSHEVAGFNVGVYYSFRNQTDQQAYDMSPTGAWGGAIGYNVGQTFGVMAAFDRTNQPAVAPGLRTTGKTDNYGVGARFAIDNFRVLGGWRQRKVEQLGTSDIKSDFFMVGAGYQVNPLTGVGIAYYHERFKNAPDGYLGTTKNKWHQVSLLASYGLSKRTNLYAVAAHSRNGPLNLGHAGDQSTPYALGADKSNQTGGAIGMRHMF</sequence>
<name>A0A556B006_9BURK</name>
<dbReference type="PANTHER" id="PTHR34501">
    <property type="entry name" value="PROTEIN YDDL-RELATED"/>
    <property type="match status" value="1"/>
</dbReference>
<keyword evidence="7" id="KW-0406">Ion transport</keyword>
<dbReference type="Gene3D" id="2.40.160.10">
    <property type="entry name" value="Porin"/>
    <property type="match status" value="1"/>
</dbReference>
<evidence type="ECO:0000256" key="9">
    <source>
        <dbReference type="ARBA" id="ARBA00023136"/>
    </source>
</evidence>
<accession>A0A556B006</accession>
<evidence type="ECO:0000259" key="12">
    <source>
        <dbReference type="Pfam" id="PF13609"/>
    </source>
</evidence>
<proteinExistence type="predicted"/>
<dbReference type="InterPro" id="IPR002299">
    <property type="entry name" value="Porin_Neis"/>
</dbReference>
<evidence type="ECO:0000256" key="7">
    <source>
        <dbReference type="ARBA" id="ARBA00023065"/>
    </source>
</evidence>
<dbReference type="InterPro" id="IPR033900">
    <property type="entry name" value="Gram_neg_porin_domain"/>
</dbReference>
<evidence type="ECO:0000256" key="10">
    <source>
        <dbReference type="ARBA" id="ARBA00023237"/>
    </source>
</evidence>
<evidence type="ECO:0000313" key="13">
    <source>
        <dbReference type="EMBL" id="TSH98509.1"/>
    </source>
</evidence>
<dbReference type="RefSeq" id="WP_143946416.1">
    <property type="nucleotide sequence ID" value="NZ_BAABMB010000001.1"/>
</dbReference>
<comment type="subunit">
    <text evidence="2">Homotrimer.</text>
</comment>
<evidence type="ECO:0000256" key="3">
    <source>
        <dbReference type="ARBA" id="ARBA00022448"/>
    </source>
</evidence>
<feature type="signal peptide" evidence="11">
    <location>
        <begin position="1"/>
        <end position="25"/>
    </location>
</feature>
<keyword evidence="6 11" id="KW-0732">Signal</keyword>
<comment type="subcellular location">
    <subcellularLocation>
        <location evidence="1">Cell outer membrane</location>
        <topology evidence="1">Multi-pass membrane protein</topology>
    </subcellularLocation>
</comment>
<dbReference type="Proteomes" id="UP000318405">
    <property type="component" value="Unassembled WGS sequence"/>
</dbReference>
<keyword evidence="4" id="KW-1134">Transmembrane beta strand</keyword>
<evidence type="ECO:0000256" key="5">
    <source>
        <dbReference type="ARBA" id="ARBA00022692"/>
    </source>
</evidence>
<keyword evidence="10" id="KW-0998">Cell outer membrane</keyword>
<evidence type="ECO:0000256" key="6">
    <source>
        <dbReference type="ARBA" id="ARBA00022729"/>
    </source>
</evidence>
<keyword evidence="8" id="KW-0626">Porin</keyword>
<keyword evidence="3" id="KW-0813">Transport</keyword>
<comment type="caution">
    <text evidence="13">The sequence shown here is derived from an EMBL/GenBank/DDBJ whole genome shotgun (WGS) entry which is preliminary data.</text>
</comment>
<dbReference type="InterPro" id="IPR023614">
    <property type="entry name" value="Porin_dom_sf"/>
</dbReference>
<evidence type="ECO:0000256" key="11">
    <source>
        <dbReference type="SAM" id="SignalP"/>
    </source>
</evidence>
<reference evidence="13 14" key="1">
    <citation type="submission" date="2019-07" db="EMBL/GenBank/DDBJ databases">
        <title>Qingshengfaniella alkalisoli gen. nov., sp. nov., isolated from saline soil.</title>
        <authorList>
            <person name="Xu L."/>
            <person name="Huang X.-X."/>
            <person name="Sun J.-Q."/>
        </authorList>
    </citation>
    <scope>NUCLEOTIDE SEQUENCE [LARGE SCALE GENOMIC DNA]</scope>
    <source>
        <strain evidence="13 14">DSM 27279</strain>
    </source>
</reference>
<keyword evidence="9" id="KW-0472">Membrane</keyword>
<dbReference type="AlphaFoldDB" id="A0A556B006"/>
<evidence type="ECO:0000313" key="14">
    <source>
        <dbReference type="Proteomes" id="UP000318405"/>
    </source>
</evidence>
<dbReference type="SUPFAM" id="SSF56935">
    <property type="entry name" value="Porins"/>
    <property type="match status" value="1"/>
</dbReference>
<dbReference type="EMBL" id="VLTJ01000004">
    <property type="protein sequence ID" value="TSH98509.1"/>
    <property type="molecule type" value="Genomic_DNA"/>
</dbReference>